<protein>
    <recommendedName>
        <fullName evidence="3">PAS domain-containing protein</fullName>
    </recommendedName>
</protein>
<sequence length="209" mass="23604">MPLSLSSSLTSSLNALPHNLLVIDSYGFILFINDRWKEFRHSYGFSPENERIGAHYLELFEEWIAIPVQLTALNESIQHILKGGRLVSSSEFILHTPDKVGRVFRLDAFPLLTGQSAGFQTLALSMHDNGPGEIRPSDPVRVCHPLRPRHISSSLVPICASCKSVRGSNEEWVSVERYLQFQLSLQFTHDICPDCIRQLYPKYAGALNR</sequence>
<evidence type="ECO:0000313" key="1">
    <source>
        <dbReference type="EMBL" id="CAH1217226.1"/>
    </source>
</evidence>
<evidence type="ECO:0000313" key="2">
    <source>
        <dbReference type="Proteomes" id="UP000838324"/>
    </source>
</evidence>
<gene>
    <name evidence="1" type="ORF">PAECIP111892_04371</name>
</gene>
<name>A0ABM9CKW2_9BACL</name>
<dbReference type="InterPro" id="IPR035965">
    <property type="entry name" value="PAS-like_dom_sf"/>
</dbReference>
<comment type="caution">
    <text evidence="1">The sequence shown here is derived from an EMBL/GenBank/DDBJ whole genome shotgun (WGS) entry which is preliminary data.</text>
</comment>
<dbReference type="SUPFAM" id="SSF55785">
    <property type="entry name" value="PYP-like sensor domain (PAS domain)"/>
    <property type="match status" value="1"/>
</dbReference>
<accession>A0ABM9CKW2</accession>
<dbReference type="RefSeq" id="WP_236336225.1">
    <property type="nucleotide sequence ID" value="NZ_CAKMMG010000008.1"/>
</dbReference>
<organism evidence="1 2">
    <name type="scientific">Paenibacillus auburnensis</name>
    <dbReference type="NCBI Taxonomy" id="2905649"/>
    <lineage>
        <taxon>Bacteria</taxon>
        <taxon>Bacillati</taxon>
        <taxon>Bacillota</taxon>
        <taxon>Bacilli</taxon>
        <taxon>Bacillales</taxon>
        <taxon>Paenibacillaceae</taxon>
        <taxon>Paenibacillus</taxon>
    </lineage>
</organism>
<proteinExistence type="predicted"/>
<dbReference type="EMBL" id="CAKMMG010000008">
    <property type="protein sequence ID" value="CAH1217226.1"/>
    <property type="molecule type" value="Genomic_DNA"/>
</dbReference>
<reference evidence="1" key="1">
    <citation type="submission" date="2022-01" db="EMBL/GenBank/DDBJ databases">
        <authorList>
            <person name="Criscuolo A."/>
        </authorList>
    </citation>
    <scope>NUCLEOTIDE SEQUENCE</scope>
    <source>
        <strain evidence="1">CIP111892</strain>
    </source>
</reference>
<keyword evidence="2" id="KW-1185">Reference proteome</keyword>
<dbReference type="Proteomes" id="UP000838324">
    <property type="component" value="Unassembled WGS sequence"/>
</dbReference>
<evidence type="ECO:0008006" key="3">
    <source>
        <dbReference type="Google" id="ProtNLM"/>
    </source>
</evidence>